<comment type="caution">
    <text evidence="2">The sequence shown here is derived from an EMBL/GenBank/DDBJ whole genome shotgun (WGS) entry which is preliminary data.</text>
</comment>
<dbReference type="Proteomes" id="UP000239550">
    <property type="component" value="Unassembled WGS sequence"/>
</dbReference>
<evidence type="ECO:0000313" key="2">
    <source>
        <dbReference type="EMBL" id="PQQ23160.1"/>
    </source>
</evidence>
<proteinExistence type="predicted"/>
<feature type="transmembrane region" description="Helical" evidence="1">
    <location>
        <begin position="20"/>
        <end position="40"/>
    </location>
</feature>
<evidence type="ECO:0000256" key="1">
    <source>
        <dbReference type="SAM" id="Phobius"/>
    </source>
</evidence>
<organism evidence="2 3">
    <name type="scientific">Photorhabdus hindustanensis</name>
    <dbReference type="NCBI Taxonomy" id="2918802"/>
    <lineage>
        <taxon>Bacteria</taxon>
        <taxon>Pseudomonadati</taxon>
        <taxon>Pseudomonadota</taxon>
        <taxon>Gammaproteobacteria</taxon>
        <taxon>Enterobacterales</taxon>
        <taxon>Morganellaceae</taxon>
        <taxon>Photorhabdus</taxon>
    </lineage>
</organism>
<dbReference type="AlphaFoldDB" id="A0A2S8PW77"/>
<dbReference type="RefSeq" id="WP_040148759.1">
    <property type="nucleotide sequence ID" value="NZ_CAWNTA010000132.1"/>
</dbReference>
<sequence length="383" mass="44595">MSWPIPEIPELKAVEPLRYWLWFIILLLILVIGTFVYAFLKNTTDFVHAAIYSSFPSFLIWLMLFGVVLNRYEQYCMAAYAWEDASAETRFQWQQWSRKQLAVVGNIILTPEPQGMASLLGDAKDIPVFPHKGRPLFSPTRDIQQLLDKIDQDLEKQCPGYRYFLRKVYIAESPAIDLRLYASRDFIQYQGLISRKWKVRMEHIENRDEIDKLYDKETFDELVMVIAFQLWPTKYDREAYSEFVSVQLFSSVKFASEKKLNILANMGRALPSLPGEITKDLPILFEYNRIDKSSMRDLWVTGVTNNVLTELAMYSHEHSLNFSWENPIHLIDHTFGPPGPLSVFLTPAMLTEVVRLTNSDHIVINQLPEGNALLYLMTKELHK</sequence>
<keyword evidence="1" id="KW-0472">Membrane</keyword>
<keyword evidence="3" id="KW-1185">Reference proteome</keyword>
<accession>A0A2S8PW77</accession>
<protein>
    <submittedName>
        <fullName evidence="2">Uncharacterized protein</fullName>
    </submittedName>
</protein>
<keyword evidence="1" id="KW-1133">Transmembrane helix</keyword>
<dbReference type="EMBL" id="PUWT01000064">
    <property type="protein sequence ID" value="PQQ23160.1"/>
    <property type="molecule type" value="Genomic_DNA"/>
</dbReference>
<name>A0A2S8PW77_9GAMM</name>
<feature type="transmembrane region" description="Helical" evidence="1">
    <location>
        <begin position="49"/>
        <end position="69"/>
    </location>
</feature>
<keyword evidence="1" id="KW-0812">Transmembrane</keyword>
<evidence type="ECO:0000313" key="3">
    <source>
        <dbReference type="Proteomes" id="UP000239550"/>
    </source>
</evidence>
<reference evidence="2 3" key="1">
    <citation type="submission" date="2018-02" db="EMBL/GenBank/DDBJ databases">
        <title>Five New Genomes of Indian Photorhabdus Isolates TSA.</title>
        <authorList>
            <person name="Dubay B."/>
            <person name="Somvanshi V.S."/>
        </authorList>
    </citation>
    <scope>NUCLEOTIDE SEQUENCE [LARGE SCALE GENOMIC DNA]</scope>
    <source>
        <strain evidence="2 3">H1</strain>
    </source>
</reference>
<gene>
    <name evidence="2" type="ORF">C6H66_20380</name>
</gene>